<proteinExistence type="predicted"/>
<evidence type="ECO:0000313" key="5">
    <source>
        <dbReference type="Proteomes" id="UP000696573"/>
    </source>
</evidence>
<keyword evidence="3" id="KW-0732">Signal</keyword>
<comment type="caution">
    <text evidence="4">The sequence shown here is derived from an EMBL/GenBank/DDBJ whole genome shotgun (WGS) entry which is preliminary data.</text>
</comment>
<dbReference type="OrthoDB" id="5292518at2759"/>
<feature type="region of interest" description="Disordered" evidence="1">
    <location>
        <begin position="335"/>
        <end position="510"/>
    </location>
</feature>
<feature type="compositionally biased region" description="Low complexity" evidence="1">
    <location>
        <begin position="434"/>
        <end position="447"/>
    </location>
</feature>
<feature type="transmembrane region" description="Helical" evidence="2">
    <location>
        <begin position="227"/>
        <end position="249"/>
    </location>
</feature>
<keyword evidence="2" id="KW-1133">Transmembrane helix</keyword>
<name>A0A9N9VU63_9HYPO</name>
<dbReference type="AlphaFoldDB" id="A0A9N9VU63"/>
<dbReference type="Proteomes" id="UP000696573">
    <property type="component" value="Unassembled WGS sequence"/>
</dbReference>
<feature type="compositionally biased region" description="Polar residues" evidence="1">
    <location>
        <begin position="477"/>
        <end position="495"/>
    </location>
</feature>
<dbReference type="EMBL" id="CABFNQ020000744">
    <property type="protein sequence ID" value="CAH0032789.1"/>
    <property type="molecule type" value="Genomic_DNA"/>
</dbReference>
<keyword evidence="2" id="KW-0472">Membrane</keyword>
<accession>A0A9N9VU63</accession>
<evidence type="ECO:0000256" key="1">
    <source>
        <dbReference type="SAM" id="MobiDB-lite"/>
    </source>
</evidence>
<keyword evidence="5" id="KW-1185">Reference proteome</keyword>
<evidence type="ECO:0000256" key="3">
    <source>
        <dbReference type="SAM" id="SignalP"/>
    </source>
</evidence>
<organism evidence="4 5">
    <name type="scientific">Clonostachys rhizophaga</name>
    <dbReference type="NCBI Taxonomy" id="160324"/>
    <lineage>
        <taxon>Eukaryota</taxon>
        <taxon>Fungi</taxon>
        <taxon>Dikarya</taxon>
        <taxon>Ascomycota</taxon>
        <taxon>Pezizomycotina</taxon>
        <taxon>Sordariomycetes</taxon>
        <taxon>Hypocreomycetidae</taxon>
        <taxon>Hypocreales</taxon>
        <taxon>Bionectriaceae</taxon>
        <taxon>Clonostachys</taxon>
    </lineage>
</organism>
<feature type="chain" id="PRO_5040238640" evidence="3">
    <location>
        <begin position="23"/>
        <end position="510"/>
    </location>
</feature>
<reference evidence="4" key="1">
    <citation type="submission" date="2021-10" db="EMBL/GenBank/DDBJ databases">
        <authorList>
            <person name="Piombo E."/>
        </authorList>
    </citation>
    <scope>NUCLEOTIDE SEQUENCE</scope>
</reference>
<feature type="compositionally biased region" description="Polar residues" evidence="1">
    <location>
        <begin position="345"/>
        <end position="354"/>
    </location>
</feature>
<sequence>MVRGTLSLGLLLGLAVVSEVAAVDVKRYDGVHRIEKAQITARAILEARDGMTAGVCGTSSKLCPASLDGGCCPDAYDCARESCYATTRGGCCPDGYLCQTAGNCVPPSGSPYTLGCPASQYLCPSSLGYGCCPNGMGCAVNQCYSTAPVTKTSEMVITTTQSDKTSTYTTRSLSVSTPVAPTRAVGNGDSDAVLKYFPSALAKATPSAEASSSDNSGGGGGLTKAQLAGIVTGAVAFLVLVIVIAFVVIRHLNKVVAAVASSKSGGSQPQMRQRKNTQFEVDSLMMPPTTKAASDIASSTGQTPTSFAGHYQPVSTVPSVSASTPDIGAGGGYFDINPHGVQVPRRTSQQSTGYSIAPDRPSNDSYGGYTHVRSFSDASDGSDGGVGQQQQQQPGVPQPFSPGLVTELDSRAVVPELPGSPGSSTFAGDDQRRSSVVSSISSIVSRSQSHHHHQRMRSATGGTAKGIETGGLDNINEESSTSGSPNNTLGPQQRKPSWAQGDDYYPPPHR</sequence>
<evidence type="ECO:0000313" key="4">
    <source>
        <dbReference type="EMBL" id="CAH0032789.1"/>
    </source>
</evidence>
<protein>
    <submittedName>
        <fullName evidence="4">Uncharacterized protein</fullName>
    </submittedName>
</protein>
<feature type="signal peptide" evidence="3">
    <location>
        <begin position="1"/>
        <end position="22"/>
    </location>
</feature>
<gene>
    <name evidence="4" type="ORF">CRHIZ90672A_00002541</name>
</gene>
<keyword evidence="2" id="KW-0812">Transmembrane</keyword>
<evidence type="ECO:0000256" key="2">
    <source>
        <dbReference type="SAM" id="Phobius"/>
    </source>
</evidence>